<evidence type="ECO:0008006" key="6">
    <source>
        <dbReference type="Google" id="ProtNLM"/>
    </source>
</evidence>
<dbReference type="PANTHER" id="PTHR12601:SF6">
    <property type="entry name" value="CLUSTERED MITOCHONDRIA PROTEIN HOMOLOG"/>
    <property type="match status" value="1"/>
</dbReference>
<dbReference type="GO" id="GO:0048312">
    <property type="term" value="P:intracellular distribution of mitochondria"/>
    <property type="evidence" value="ECO:0007669"/>
    <property type="project" value="TreeGrafter"/>
</dbReference>
<dbReference type="Pfam" id="PF00169">
    <property type="entry name" value="PH"/>
    <property type="match status" value="1"/>
</dbReference>
<proteinExistence type="predicted"/>
<feature type="compositionally biased region" description="Basic and acidic residues" evidence="1">
    <location>
        <begin position="210"/>
        <end position="221"/>
    </location>
</feature>
<gene>
    <name evidence="4" type="ORF">PROFUN_01391</name>
</gene>
<evidence type="ECO:0000256" key="1">
    <source>
        <dbReference type="SAM" id="MobiDB-lite"/>
    </source>
</evidence>
<feature type="domain" description="Clu" evidence="3">
    <location>
        <begin position="380"/>
        <end position="632"/>
    </location>
</feature>
<dbReference type="InterPro" id="IPR027523">
    <property type="entry name" value="CLU_prot"/>
</dbReference>
<dbReference type="SMART" id="SM00233">
    <property type="entry name" value="PH"/>
    <property type="match status" value="1"/>
</dbReference>
<sequence length="1006" mass="113075">MRADFPSSQVYNGRGFKDILTKDKQAINTHPPLLCTPALPRYFSINKPCGTDTRGLRWTLCLSLDELSLMFSFPRGLIVAGSSLTDEECKTTFYGLFDAFGHRSQTIIDSAWMWKRGKRLSSAWKRRFFTLVSDGLYYWKSDGDRRPKGFIVLSHYLASPAPKGTEKPSTFSFILRNTKSRTGRSYILHTSSTDERDKWIKLFNHTARNTDKTEDHPRLSERLSPPSPVSSIISLSSSGDEKTFRKASLKRSQSGGHLRSQTQLAPTAYGLNDEMRALFEQKATTMRGREVDRYLTLRPTPTLLLPSSPSVFTSPIFPPPSPPVKMPENPTVEVPPVTSSSPSNSPSMTSSIPSGSPVMTSSPWKSPIVQSISRQPLTIRHSVALGKYSSFVLQSIEPAPQQVRDWNAEFQGVRDKIEKKHQRDFADEKKFLRDIPWGTGYNLGKDFSETATLYAKIIINEVFLPDHLKTFKGVDLGGVAGGRKFIVQNILFKFACDVKLSEDPPVWMYGHGTPDHHSALRSAKNEMKGLEAMSNTHIDGFRMLAMPVLPIDKGTIRYGSNDGGTTMHNSDEILDGLMRTAADRLHLVSHVSGVKEKKVIHGPGDIEGHLGHDDRYYVVDFGRVMPPEDPGQSHDLNPRSVFYSLLRSQLVVNHERPLCSDAYTMWNSDEDEKKREAINDEVKRATSRIRGQFAPKFAQELDDMEVPWEYLWSPDASYRQLEQGIEMVAVDEVHSRQLNVRHLGYVRMFSQSRDVKKLILSVMIGRVMKDHLRDIMQASMMEGNSQGRSLHQAIFIFINGILGHTRKSQEYWKLVYQSVARKFGGETIADVNVEAFGEKGSAAEYDTRVILIQLISQTGVKLTDAVWNEIVREVEGVRLVEADIESVEHILKHQSIIYLWGSLSLLAQIADSRIQTGRGNVRQVTAAERGMRDAYMACSTCPLIRLAWGLCKVKLADASGETTEKDMDQAIHLLTTSTKFSGPTELASHLIERARVWKSKSTQNGS</sequence>
<protein>
    <recommendedName>
        <fullName evidence="6">PH domain-containing protein</fullName>
    </recommendedName>
</protein>
<organism evidence="4 5">
    <name type="scientific">Planoprotostelium fungivorum</name>
    <dbReference type="NCBI Taxonomy" id="1890364"/>
    <lineage>
        <taxon>Eukaryota</taxon>
        <taxon>Amoebozoa</taxon>
        <taxon>Evosea</taxon>
        <taxon>Variosea</taxon>
        <taxon>Cavosteliida</taxon>
        <taxon>Cavosteliaceae</taxon>
        <taxon>Planoprotostelium</taxon>
    </lineage>
</organism>
<dbReference type="Pfam" id="PF13236">
    <property type="entry name" value="CLU"/>
    <property type="match status" value="1"/>
</dbReference>
<dbReference type="Gene3D" id="2.30.29.30">
    <property type="entry name" value="Pleckstrin-homology domain (PH domain)/Phosphotyrosine-binding domain (PTB)"/>
    <property type="match status" value="1"/>
</dbReference>
<dbReference type="InterPro" id="IPR011993">
    <property type="entry name" value="PH-like_dom_sf"/>
</dbReference>
<name>A0A2P6NT30_9EUKA</name>
<feature type="compositionally biased region" description="Low complexity" evidence="1">
    <location>
        <begin position="229"/>
        <end position="238"/>
    </location>
</feature>
<evidence type="ECO:0000313" key="4">
    <source>
        <dbReference type="EMBL" id="PRP87129.1"/>
    </source>
</evidence>
<dbReference type="AlphaFoldDB" id="A0A2P6NT30"/>
<dbReference type="PANTHER" id="PTHR12601">
    <property type="entry name" value="EUKARYOTIC TRANSLATION INITIATION FACTOR 3 SUBUNIT EIF-3"/>
    <property type="match status" value="1"/>
</dbReference>
<dbReference type="SUPFAM" id="SSF50729">
    <property type="entry name" value="PH domain-like"/>
    <property type="match status" value="1"/>
</dbReference>
<dbReference type="GO" id="GO:0003729">
    <property type="term" value="F:mRNA binding"/>
    <property type="evidence" value="ECO:0007669"/>
    <property type="project" value="TreeGrafter"/>
</dbReference>
<dbReference type="EMBL" id="MDYQ01000022">
    <property type="protein sequence ID" value="PRP87129.1"/>
    <property type="molecule type" value="Genomic_DNA"/>
</dbReference>
<dbReference type="InParanoid" id="A0A2P6NT30"/>
<evidence type="ECO:0000259" key="2">
    <source>
        <dbReference type="PROSITE" id="PS50003"/>
    </source>
</evidence>
<keyword evidence="5" id="KW-1185">Reference proteome</keyword>
<accession>A0A2P6NT30</accession>
<dbReference type="PROSITE" id="PS51823">
    <property type="entry name" value="CLU"/>
    <property type="match status" value="1"/>
</dbReference>
<evidence type="ECO:0000259" key="3">
    <source>
        <dbReference type="PROSITE" id="PS51823"/>
    </source>
</evidence>
<dbReference type="Proteomes" id="UP000241769">
    <property type="component" value="Unassembled WGS sequence"/>
</dbReference>
<dbReference type="CDD" id="cd00821">
    <property type="entry name" value="PH"/>
    <property type="match status" value="1"/>
</dbReference>
<dbReference type="PROSITE" id="PS50003">
    <property type="entry name" value="PH_DOMAIN"/>
    <property type="match status" value="1"/>
</dbReference>
<feature type="region of interest" description="Disordered" evidence="1">
    <location>
        <begin position="210"/>
        <end position="239"/>
    </location>
</feature>
<feature type="domain" description="PH" evidence="2">
    <location>
        <begin position="106"/>
        <end position="208"/>
    </location>
</feature>
<reference evidence="4 5" key="1">
    <citation type="journal article" date="2018" name="Genome Biol. Evol.">
        <title>Multiple Roots of Fruiting Body Formation in Amoebozoa.</title>
        <authorList>
            <person name="Hillmann F."/>
            <person name="Forbes G."/>
            <person name="Novohradska S."/>
            <person name="Ferling I."/>
            <person name="Riege K."/>
            <person name="Groth M."/>
            <person name="Westermann M."/>
            <person name="Marz M."/>
            <person name="Spaller T."/>
            <person name="Winckler T."/>
            <person name="Schaap P."/>
            <person name="Glockner G."/>
        </authorList>
    </citation>
    <scope>NUCLEOTIDE SEQUENCE [LARGE SCALE GENOMIC DNA]</scope>
    <source>
        <strain evidence="4 5">Jena</strain>
    </source>
</reference>
<feature type="compositionally biased region" description="Low complexity" evidence="1">
    <location>
        <begin position="326"/>
        <end position="358"/>
    </location>
</feature>
<dbReference type="InterPro" id="IPR001849">
    <property type="entry name" value="PH_domain"/>
</dbReference>
<feature type="region of interest" description="Disordered" evidence="1">
    <location>
        <begin position="320"/>
        <end position="360"/>
    </location>
</feature>
<dbReference type="GO" id="GO:0005737">
    <property type="term" value="C:cytoplasm"/>
    <property type="evidence" value="ECO:0007669"/>
    <property type="project" value="TreeGrafter"/>
</dbReference>
<dbReference type="OrthoDB" id="159395at2759"/>
<evidence type="ECO:0000313" key="5">
    <source>
        <dbReference type="Proteomes" id="UP000241769"/>
    </source>
</evidence>
<comment type="caution">
    <text evidence="4">The sequence shown here is derived from an EMBL/GenBank/DDBJ whole genome shotgun (WGS) entry which is preliminary data.</text>
</comment>
<dbReference type="InterPro" id="IPR025697">
    <property type="entry name" value="CLU_dom"/>
</dbReference>